<dbReference type="PROSITE" id="PS00622">
    <property type="entry name" value="HTH_LUXR_1"/>
    <property type="match status" value="1"/>
</dbReference>
<dbReference type="InterPro" id="IPR036388">
    <property type="entry name" value="WH-like_DNA-bd_sf"/>
</dbReference>
<accession>A0A9W6CQA8</accession>
<dbReference type="GO" id="GO:0005524">
    <property type="term" value="F:ATP binding"/>
    <property type="evidence" value="ECO:0007669"/>
    <property type="project" value="UniProtKB-KW"/>
</dbReference>
<evidence type="ECO:0000259" key="3">
    <source>
        <dbReference type="PROSITE" id="PS50043"/>
    </source>
</evidence>
<dbReference type="Pfam" id="PF00196">
    <property type="entry name" value="GerE"/>
    <property type="match status" value="1"/>
</dbReference>
<dbReference type="GO" id="GO:0004016">
    <property type="term" value="F:adenylate cyclase activity"/>
    <property type="evidence" value="ECO:0007669"/>
    <property type="project" value="TreeGrafter"/>
</dbReference>
<keyword evidence="5" id="KW-1185">Reference proteome</keyword>
<dbReference type="InterPro" id="IPR016032">
    <property type="entry name" value="Sig_transdc_resp-reg_C-effctor"/>
</dbReference>
<dbReference type="InterPro" id="IPR027417">
    <property type="entry name" value="P-loop_NTPase"/>
</dbReference>
<evidence type="ECO:0000313" key="5">
    <source>
        <dbReference type="Proteomes" id="UP001144396"/>
    </source>
</evidence>
<dbReference type="InterPro" id="IPR000792">
    <property type="entry name" value="Tscrpt_reg_LuxR_C"/>
</dbReference>
<dbReference type="InterPro" id="IPR041664">
    <property type="entry name" value="AAA_16"/>
</dbReference>
<reference evidence="4" key="1">
    <citation type="submission" date="2022-12" db="EMBL/GenBank/DDBJ databases">
        <title>Reference genome sequencing for broad-spectrum identification of bacterial and archaeal isolates by mass spectrometry.</title>
        <authorList>
            <person name="Sekiguchi Y."/>
            <person name="Tourlousse D.M."/>
        </authorList>
    </citation>
    <scope>NUCLEOTIDE SEQUENCE</scope>
    <source>
        <strain evidence="4">14</strain>
    </source>
</reference>
<dbReference type="PRINTS" id="PR00038">
    <property type="entry name" value="HTHLUXR"/>
</dbReference>
<evidence type="ECO:0000256" key="1">
    <source>
        <dbReference type="ARBA" id="ARBA00022741"/>
    </source>
</evidence>
<dbReference type="SUPFAM" id="SSF48452">
    <property type="entry name" value="TPR-like"/>
    <property type="match status" value="1"/>
</dbReference>
<keyword evidence="2" id="KW-0067">ATP-binding</keyword>
<feature type="domain" description="HTH luxR-type" evidence="3">
    <location>
        <begin position="876"/>
        <end position="941"/>
    </location>
</feature>
<comment type="caution">
    <text evidence="4">The sequence shown here is derived from an EMBL/GenBank/DDBJ whole genome shotgun (WGS) entry which is preliminary data.</text>
</comment>
<dbReference type="GO" id="GO:0005737">
    <property type="term" value="C:cytoplasm"/>
    <property type="evidence" value="ECO:0007669"/>
    <property type="project" value="TreeGrafter"/>
</dbReference>
<proteinExistence type="predicted"/>
<dbReference type="EMBL" id="BSDP01000001">
    <property type="protein sequence ID" value="GLI26891.1"/>
    <property type="molecule type" value="Genomic_DNA"/>
</dbReference>
<evidence type="ECO:0000256" key="2">
    <source>
        <dbReference type="ARBA" id="ARBA00022840"/>
    </source>
</evidence>
<protein>
    <submittedName>
        <fullName evidence="4">LuxR family transcriptional regulator</fullName>
    </submittedName>
</protein>
<dbReference type="PROSITE" id="PS50043">
    <property type="entry name" value="HTH_LUXR_2"/>
    <property type="match status" value="1"/>
</dbReference>
<dbReference type="Gene3D" id="1.25.40.10">
    <property type="entry name" value="Tetratricopeptide repeat domain"/>
    <property type="match status" value="1"/>
</dbReference>
<sequence length="957" mass="101270">MSGPSRVCPVLVGRADLLALAERRIAESRERGHVLLLAGEAGIGKTRLLGEVTDRLPEGTALHAAGAYPRDAEAAGGLLLALADALTRSESGDAPEHGRRLRELLAGSADAERSDAARHRRILVGDLAGTCLDLLAAGPTVLAIEDLHWADDLSLDVLERVADGVPSGGLLVATYRSDELYPRSSLRGWRARLVSRRAAEEARLGRLDAGGTRAMIESITGRTAPTDTVRRLHARGDGIPLHVEELLAATDERDGDAAVPDTVADAVLVRAERLGAVARELIAAAAVIGRSFDLDLLAAVASHDPDAVDEGMTELAAAQLVVPGGDGRRFDFRHALIRDAIHGAIPPLHRRRLHAAVARAALVAGFGDAFVSDQFEQAGLAAEAHRHALAAALDAVRVSAHREAVDLYRRAERTMPSATPAPLRADLRARLANELAAIDDSRAAADKFQAAIALHRESGDEVAAARLVPALMASRHLLGDDLAARCLLAETALERLDGRDDVPDAVVAGLLAALAAATMLSRLLDTSIGYAERARALVPAGEAPALRRHIDTTLASDYLFAGRSAEGWSMLEGAVAEAAGAGQEAEASRGYRMVGSSGSVLVEYDHATEWIARGMEYTARVESWNDHHYLAAHAAHVRWATGDWAAADDLARRVLADGQGGITTRITLLHVLGYLELGRARFDAARAHLEEARELGERMAELQRLSPALWGLAEVAAHEGRHDDAVALTGEGLDASLAVEDAAYLFPHVLTGVRARVALRQLDDARAFLDAAGPPVRRRGIPGTLPVLDHAEGVLLLAEGRTGQAREALERAATAWRGRGRAWEGVQALVDLAGACARTRRPSETAAHAASALEWAREIGSPLLERRAADAATDAPDGAIGPLSAREVDVARLVGEGATNREIARRLVISPSTVSTHVEHILAKLGMARRTEVAAWIAAQSVGAVDAPAVARPPERA</sequence>
<dbReference type="SMART" id="SM00421">
    <property type="entry name" value="HTH_LUXR"/>
    <property type="match status" value="1"/>
</dbReference>
<dbReference type="PANTHER" id="PTHR16305:SF35">
    <property type="entry name" value="TRANSCRIPTIONAL ACTIVATOR DOMAIN"/>
    <property type="match status" value="1"/>
</dbReference>
<dbReference type="GO" id="GO:0006355">
    <property type="term" value="P:regulation of DNA-templated transcription"/>
    <property type="evidence" value="ECO:0007669"/>
    <property type="project" value="InterPro"/>
</dbReference>
<keyword evidence="1" id="KW-0547">Nucleotide-binding</keyword>
<dbReference type="Gene3D" id="1.10.10.10">
    <property type="entry name" value="Winged helix-like DNA-binding domain superfamily/Winged helix DNA-binding domain"/>
    <property type="match status" value="1"/>
</dbReference>
<evidence type="ECO:0000313" key="4">
    <source>
        <dbReference type="EMBL" id="GLI26891.1"/>
    </source>
</evidence>
<dbReference type="PANTHER" id="PTHR16305">
    <property type="entry name" value="TESTICULAR SOLUBLE ADENYLYL CYCLASE"/>
    <property type="match status" value="1"/>
</dbReference>
<dbReference type="Pfam" id="PF13191">
    <property type="entry name" value="AAA_16"/>
    <property type="match status" value="1"/>
</dbReference>
<dbReference type="RefSeq" id="WP_281882949.1">
    <property type="nucleotide sequence ID" value="NZ_BSDP01000001.1"/>
</dbReference>
<organism evidence="4 5">
    <name type="scientific">Agromyces rhizosphaerae</name>
    <dbReference type="NCBI Taxonomy" id="88374"/>
    <lineage>
        <taxon>Bacteria</taxon>
        <taxon>Bacillati</taxon>
        <taxon>Actinomycetota</taxon>
        <taxon>Actinomycetes</taxon>
        <taxon>Micrococcales</taxon>
        <taxon>Microbacteriaceae</taxon>
        <taxon>Agromyces</taxon>
    </lineage>
</organism>
<dbReference type="SUPFAM" id="SSF52540">
    <property type="entry name" value="P-loop containing nucleoside triphosphate hydrolases"/>
    <property type="match status" value="1"/>
</dbReference>
<dbReference type="SUPFAM" id="SSF46894">
    <property type="entry name" value="C-terminal effector domain of the bipartite response regulators"/>
    <property type="match status" value="1"/>
</dbReference>
<dbReference type="AlphaFoldDB" id="A0A9W6CQA8"/>
<dbReference type="Proteomes" id="UP001144396">
    <property type="component" value="Unassembled WGS sequence"/>
</dbReference>
<dbReference type="GO" id="GO:0003677">
    <property type="term" value="F:DNA binding"/>
    <property type="evidence" value="ECO:0007669"/>
    <property type="project" value="InterPro"/>
</dbReference>
<dbReference type="CDD" id="cd06170">
    <property type="entry name" value="LuxR_C_like"/>
    <property type="match status" value="1"/>
</dbReference>
<gene>
    <name evidence="4" type="ORF">ARHIZOSPH14_11330</name>
</gene>
<dbReference type="InterPro" id="IPR011990">
    <property type="entry name" value="TPR-like_helical_dom_sf"/>
</dbReference>
<name>A0A9W6CQA8_9MICO</name>